<feature type="signal peptide" evidence="1">
    <location>
        <begin position="1"/>
        <end position="18"/>
    </location>
</feature>
<reference evidence="2 3" key="1">
    <citation type="submission" date="2018-12" db="EMBL/GenBank/DDBJ databases">
        <title>Venturia inaequalis Genome Resource.</title>
        <authorList>
            <person name="Lichtner F.J."/>
        </authorList>
    </citation>
    <scope>NUCLEOTIDE SEQUENCE [LARGE SCALE GENOMIC DNA]</scope>
    <source>
        <strain evidence="2 3">120213</strain>
    </source>
</reference>
<accession>A0A8H3Z589</accession>
<name>A0A8H3Z589_VENIN</name>
<feature type="chain" id="PRO_5034765333" evidence="1">
    <location>
        <begin position="19"/>
        <end position="167"/>
    </location>
</feature>
<sequence>MRFPTLVVIALSLNGALAAPSYELNLFQRSEFAVAQADAVEKFCLINKCAGVSTGGPKCNVDQCMTTQMFNVLTCGYLYFNKTSIFMKAFCAAGIISSGVNLVSSLNPAIRITTSPVSLIRTNAPANAKRRAALQPQGRVWNDLFYIPSSPYRTCLSPRMQKDQFTD</sequence>
<dbReference type="Proteomes" id="UP000447873">
    <property type="component" value="Unassembled WGS sequence"/>
</dbReference>
<keyword evidence="1" id="KW-0732">Signal</keyword>
<evidence type="ECO:0000313" key="3">
    <source>
        <dbReference type="Proteomes" id="UP000447873"/>
    </source>
</evidence>
<protein>
    <submittedName>
        <fullName evidence="2">Uncharacterized protein</fullName>
    </submittedName>
</protein>
<evidence type="ECO:0000313" key="2">
    <source>
        <dbReference type="EMBL" id="KAE9985794.1"/>
    </source>
</evidence>
<organism evidence="2 3">
    <name type="scientific">Venturia inaequalis</name>
    <name type="common">Apple scab fungus</name>
    <dbReference type="NCBI Taxonomy" id="5025"/>
    <lineage>
        <taxon>Eukaryota</taxon>
        <taxon>Fungi</taxon>
        <taxon>Dikarya</taxon>
        <taxon>Ascomycota</taxon>
        <taxon>Pezizomycotina</taxon>
        <taxon>Dothideomycetes</taxon>
        <taxon>Pleosporomycetidae</taxon>
        <taxon>Venturiales</taxon>
        <taxon>Venturiaceae</taxon>
        <taxon>Venturia</taxon>
    </lineage>
</organism>
<dbReference type="AlphaFoldDB" id="A0A8H3Z589"/>
<comment type="caution">
    <text evidence="2">The sequence shown here is derived from an EMBL/GenBank/DDBJ whole genome shotgun (WGS) entry which is preliminary data.</text>
</comment>
<gene>
    <name evidence="2" type="ORF">EG328_006915</name>
</gene>
<evidence type="ECO:0000256" key="1">
    <source>
        <dbReference type="SAM" id="SignalP"/>
    </source>
</evidence>
<proteinExistence type="predicted"/>
<dbReference type="EMBL" id="WNWS01000037">
    <property type="protein sequence ID" value="KAE9985794.1"/>
    <property type="molecule type" value="Genomic_DNA"/>
</dbReference>